<keyword evidence="8" id="KW-0653">Protein transport</keyword>
<dbReference type="GO" id="GO:0042147">
    <property type="term" value="P:retrograde transport, endosome to Golgi"/>
    <property type="evidence" value="ECO:0007669"/>
    <property type="project" value="TreeGrafter"/>
</dbReference>
<dbReference type="SUPFAM" id="SSF103657">
    <property type="entry name" value="BAR/IMD domain-like"/>
    <property type="match status" value="1"/>
</dbReference>
<dbReference type="GO" id="GO:0015031">
    <property type="term" value="P:protein transport"/>
    <property type="evidence" value="ECO:0007669"/>
    <property type="project" value="UniProtKB-KW"/>
</dbReference>
<keyword evidence="5" id="KW-0813">Transport</keyword>
<feature type="domain" description="PX" evidence="13">
    <location>
        <begin position="509"/>
        <end position="625"/>
    </location>
</feature>
<feature type="compositionally biased region" description="Polar residues" evidence="12">
    <location>
        <begin position="467"/>
        <end position="481"/>
    </location>
</feature>
<evidence type="ECO:0000313" key="15">
    <source>
        <dbReference type="EMBL" id="WVW84855.1"/>
    </source>
</evidence>
<dbReference type="GO" id="GO:0005768">
    <property type="term" value="C:endosome"/>
    <property type="evidence" value="ECO:0007669"/>
    <property type="project" value="TreeGrafter"/>
</dbReference>
<feature type="region of interest" description="Disordered" evidence="12">
    <location>
        <begin position="102"/>
        <end position="503"/>
    </location>
</feature>
<feature type="compositionally biased region" description="Basic and acidic residues" evidence="12">
    <location>
        <begin position="227"/>
        <end position="274"/>
    </location>
</feature>
<dbReference type="SUPFAM" id="SSF64268">
    <property type="entry name" value="PX domain"/>
    <property type="match status" value="1"/>
</dbReference>
<evidence type="ECO:0000256" key="2">
    <source>
        <dbReference type="ARBA" id="ARBA00004496"/>
    </source>
</evidence>
<keyword evidence="6" id="KW-0963">Cytoplasm</keyword>
<dbReference type="Pfam" id="PF00787">
    <property type="entry name" value="PX"/>
    <property type="match status" value="1"/>
</dbReference>
<dbReference type="InterPro" id="IPR027267">
    <property type="entry name" value="AH/BAR_dom_sf"/>
</dbReference>
<feature type="compositionally biased region" description="Polar residues" evidence="12">
    <location>
        <begin position="434"/>
        <end position="455"/>
    </location>
</feature>
<feature type="coiled-coil region" evidence="11">
    <location>
        <begin position="740"/>
        <end position="836"/>
    </location>
</feature>
<dbReference type="Gene3D" id="3.30.1520.10">
    <property type="entry name" value="Phox-like domain"/>
    <property type="match status" value="1"/>
</dbReference>
<feature type="compositionally biased region" description="Polar residues" evidence="12">
    <location>
        <begin position="37"/>
        <end position="52"/>
    </location>
</feature>
<evidence type="ECO:0000256" key="9">
    <source>
        <dbReference type="ARBA" id="ARBA00023034"/>
    </source>
</evidence>
<dbReference type="InterPro" id="IPR015404">
    <property type="entry name" value="Vps5_C"/>
</dbReference>
<feature type="compositionally biased region" description="Polar residues" evidence="12">
    <location>
        <begin position="115"/>
        <end position="124"/>
    </location>
</feature>
<dbReference type="PROSITE" id="PS50195">
    <property type="entry name" value="PX"/>
    <property type="match status" value="1"/>
</dbReference>
<reference evidence="15" key="2">
    <citation type="submission" date="2013-07" db="EMBL/GenBank/DDBJ databases">
        <authorList>
            <consortium name="The Broad Institute Genome Sequencing Platform"/>
            <person name="Cuomo C."/>
            <person name="Litvintseva A."/>
            <person name="Chen Y."/>
            <person name="Heitman J."/>
            <person name="Sun S."/>
            <person name="Springer D."/>
            <person name="Dromer F."/>
            <person name="Young S.K."/>
            <person name="Zeng Q."/>
            <person name="Gargeya S."/>
            <person name="Fitzgerald M."/>
            <person name="Abouelleil A."/>
            <person name="Alvarado L."/>
            <person name="Berlin A.M."/>
            <person name="Chapman S.B."/>
            <person name="Dewar J."/>
            <person name="Goldberg J."/>
            <person name="Griggs A."/>
            <person name="Gujja S."/>
            <person name="Hansen M."/>
            <person name="Howarth C."/>
            <person name="Imamovic A."/>
            <person name="Larimer J."/>
            <person name="McCowan C."/>
            <person name="Murphy C."/>
            <person name="Pearson M."/>
            <person name="Priest M."/>
            <person name="Roberts A."/>
            <person name="Saif S."/>
            <person name="Shea T."/>
            <person name="Sykes S."/>
            <person name="Wortman J."/>
            <person name="Nusbaum C."/>
            <person name="Birren B."/>
        </authorList>
    </citation>
    <scope>NUCLEOTIDE SEQUENCE</scope>
    <source>
        <strain evidence="15">CBS 10118</strain>
    </source>
</reference>
<feature type="compositionally biased region" description="Low complexity" evidence="12">
    <location>
        <begin position="490"/>
        <end position="500"/>
    </location>
</feature>
<evidence type="ECO:0000256" key="10">
    <source>
        <dbReference type="ARBA" id="ARBA00023136"/>
    </source>
</evidence>
<accession>A0A1B9G031</accession>
<dbReference type="RefSeq" id="XP_019045454.1">
    <property type="nucleotide sequence ID" value="XM_019192457.1"/>
</dbReference>
<dbReference type="GO" id="GO:0045053">
    <property type="term" value="P:protein retention in Golgi apparatus"/>
    <property type="evidence" value="ECO:0007669"/>
    <property type="project" value="TreeGrafter"/>
</dbReference>
<keyword evidence="16" id="KW-1185">Reference proteome</keyword>
<reference evidence="14" key="1">
    <citation type="submission" date="2013-07" db="EMBL/GenBank/DDBJ databases">
        <title>The Genome Sequence of Cryptococcus bestiolae CBS10118.</title>
        <authorList>
            <consortium name="The Broad Institute Genome Sequencing Platform"/>
            <person name="Cuomo C."/>
            <person name="Litvintseva A."/>
            <person name="Chen Y."/>
            <person name="Heitman J."/>
            <person name="Sun S."/>
            <person name="Springer D."/>
            <person name="Dromer F."/>
            <person name="Young S.K."/>
            <person name="Zeng Q."/>
            <person name="Gargeya S."/>
            <person name="Fitzgerald M."/>
            <person name="Abouelleil A."/>
            <person name="Alvarado L."/>
            <person name="Berlin A.M."/>
            <person name="Chapman S.B."/>
            <person name="Dewar J."/>
            <person name="Goldberg J."/>
            <person name="Griggs A."/>
            <person name="Gujja S."/>
            <person name="Hansen M."/>
            <person name="Howarth C."/>
            <person name="Imamovic A."/>
            <person name="Larimer J."/>
            <person name="McCowan C."/>
            <person name="Murphy C."/>
            <person name="Pearson M."/>
            <person name="Priest M."/>
            <person name="Roberts A."/>
            <person name="Saif S."/>
            <person name="Shea T."/>
            <person name="Sykes S."/>
            <person name="Wortman J."/>
            <person name="Nusbaum C."/>
            <person name="Birren B."/>
        </authorList>
    </citation>
    <scope>NUCLEOTIDE SEQUENCE [LARGE SCALE GENOMIC DNA]</scope>
    <source>
        <strain evidence="14">CBS 10118</strain>
    </source>
</reference>
<dbReference type="Gene3D" id="1.20.1270.60">
    <property type="entry name" value="Arfaptin homology (AH) domain/BAR domain"/>
    <property type="match status" value="1"/>
</dbReference>
<dbReference type="Proteomes" id="UP000092730">
    <property type="component" value="Chromosome 5"/>
</dbReference>
<dbReference type="GO" id="GO:0030904">
    <property type="term" value="C:retromer complex"/>
    <property type="evidence" value="ECO:0007669"/>
    <property type="project" value="UniProtKB-ARBA"/>
</dbReference>
<keyword evidence="11" id="KW-0175">Coiled coil</keyword>
<keyword evidence="10" id="KW-0472">Membrane</keyword>
<evidence type="ECO:0000256" key="1">
    <source>
        <dbReference type="ARBA" id="ARBA00004287"/>
    </source>
</evidence>
<dbReference type="InterPro" id="IPR036871">
    <property type="entry name" value="PX_dom_sf"/>
</dbReference>
<dbReference type="KEGG" id="kbi:30210243"/>
<dbReference type="EMBL" id="KI894022">
    <property type="protein sequence ID" value="OCF24384.1"/>
    <property type="molecule type" value="Genomic_DNA"/>
</dbReference>
<feature type="compositionally biased region" description="Pro residues" evidence="12">
    <location>
        <begin position="154"/>
        <end position="166"/>
    </location>
</feature>
<evidence type="ECO:0000256" key="8">
    <source>
        <dbReference type="ARBA" id="ARBA00022927"/>
    </source>
</evidence>
<dbReference type="GO" id="GO:0005829">
    <property type="term" value="C:cytosol"/>
    <property type="evidence" value="ECO:0007669"/>
    <property type="project" value="GOC"/>
</dbReference>
<dbReference type="InterPro" id="IPR001683">
    <property type="entry name" value="PX_dom"/>
</dbReference>
<evidence type="ECO:0000256" key="12">
    <source>
        <dbReference type="SAM" id="MobiDB-lite"/>
    </source>
</evidence>
<dbReference type="GO" id="GO:0035091">
    <property type="term" value="F:phosphatidylinositol binding"/>
    <property type="evidence" value="ECO:0007669"/>
    <property type="project" value="InterPro"/>
</dbReference>
<feature type="compositionally biased region" description="Polar residues" evidence="12">
    <location>
        <begin position="289"/>
        <end position="333"/>
    </location>
</feature>
<dbReference type="STRING" id="1296100.A0A1B9G031"/>
<proteinExistence type="inferred from homology"/>
<dbReference type="GeneID" id="30210243"/>
<protein>
    <recommendedName>
        <fullName evidence="13">PX domain-containing protein</fullName>
    </recommendedName>
</protein>
<evidence type="ECO:0000256" key="4">
    <source>
        <dbReference type="ARBA" id="ARBA00010883"/>
    </source>
</evidence>
<evidence type="ECO:0000259" key="13">
    <source>
        <dbReference type="PROSITE" id="PS50195"/>
    </source>
</evidence>
<feature type="compositionally biased region" description="Low complexity" evidence="12">
    <location>
        <begin position="396"/>
        <end position="407"/>
    </location>
</feature>
<dbReference type="PANTHER" id="PTHR10555:SF170">
    <property type="entry name" value="FI18122P1"/>
    <property type="match status" value="1"/>
</dbReference>
<dbReference type="CDD" id="cd06861">
    <property type="entry name" value="PX_Vps5p"/>
    <property type="match status" value="1"/>
</dbReference>
<keyword evidence="9" id="KW-0333">Golgi apparatus</keyword>
<evidence type="ECO:0000256" key="5">
    <source>
        <dbReference type="ARBA" id="ARBA00022448"/>
    </source>
</evidence>
<dbReference type="InterPro" id="IPR037868">
    <property type="entry name" value="PX_Vps5"/>
</dbReference>
<comment type="subcellular location">
    <subcellularLocation>
        <location evidence="2">Cytoplasm</location>
    </subcellularLocation>
    <subcellularLocation>
        <location evidence="3">Golgi apparatus</location>
    </subcellularLocation>
    <subcellularLocation>
        <location evidence="1">Membrane</location>
        <topology evidence="1">Peripheral membrane protein</topology>
        <orientation evidence="1">Cytoplasmic side</orientation>
    </subcellularLocation>
</comment>
<evidence type="ECO:0000256" key="7">
    <source>
        <dbReference type="ARBA" id="ARBA00022553"/>
    </source>
</evidence>
<dbReference type="AlphaFoldDB" id="A0A1B9G031"/>
<comment type="similarity">
    <text evidence="4">Belongs to the sorting nexin family.</text>
</comment>
<feature type="compositionally biased region" description="Low complexity" evidence="12">
    <location>
        <begin position="1"/>
        <end position="16"/>
    </location>
</feature>
<evidence type="ECO:0000313" key="14">
    <source>
        <dbReference type="EMBL" id="OCF24384.1"/>
    </source>
</evidence>
<feature type="region of interest" description="Disordered" evidence="12">
    <location>
        <begin position="1"/>
        <end position="76"/>
    </location>
</feature>
<evidence type="ECO:0000256" key="11">
    <source>
        <dbReference type="SAM" id="Coils"/>
    </source>
</evidence>
<feature type="compositionally biased region" description="Polar residues" evidence="12">
    <location>
        <begin position="347"/>
        <end position="360"/>
    </location>
</feature>
<evidence type="ECO:0000256" key="6">
    <source>
        <dbReference type="ARBA" id="ARBA00022490"/>
    </source>
</evidence>
<dbReference type="EMBL" id="CP144545">
    <property type="protein sequence ID" value="WVW84855.1"/>
    <property type="molecule type" value="Genomic_DNA"/>
</dbReference>
<feature type="compositionally biased region" description="Acidic residues" evidence="12">
    <location>
        <begin position="176"/>
        <end position="186"/>
    </location>
</feature>
<sequence length="898" mass="97609">MDEEASFSALLSSTTAPQRPSWDTPSVPADDPWANPFSDSAPSFNTPLSSTILPPAQPTSPPRPFGIPSSPREEISPYVQKINEDSLGQGRIPDPPSVIAAREQEQHEGAGQGVYASSSFNTPTLADPSINPFDPSPFGAPIGNGGVDPANQPFQPPPTQVQPPQPKMKGLPSSLIDEDLMAESDPEQSLKKAFVKSAPPAPRTGSPATTNKVEKKSYVFTPASKKPAKEEKKVEGKEGEDDSVKTEDEQLKKDVEVAEQKKDAEDVSKDKQDKPTVPSSEAVREDDTQQPSSGVATPTRGSPTSPEDTTPTIKSPKSIPLPQSTLATPTVSRVPTPLPPTNTNNTETSSVLATPSTDRVSVSPLDAPGQSAEEDYGFKSLSIGGSAPPVPDKEWSSSSEIISPPSSRFGGKGWGVLDDEQDDGLFGKGGPSLVSASNRSDTWGNSNEESTSGWGETSMEDALASVNVGSSTTSPITSRLDSTVEPPSPNETSVSTPTTSPRRKISSLPVFQITVSDPTKVGDPVRGYTVYTVRTSTTSPHYRKGNFSVLRRFSDFLWLSEILTSNNPCIIIPPMPGKHTFGRFQDQFIETRRSALQRFLLKITSHPVLQLDPDLRLFLESDSFSIDAKNRKQEIIANEKIQQLHLGAGSGGGGILGGWTGMKFTEFDDWFESRNGFLNNLENQLKLLSKSIESSSKQKLELSTSILEFSESLTALSESDLGISLSTSLSSLAAIASEEKEIYENQAKEEVIRLLNLAEEYVRFIASVRVAFAGRVKAWNAWQFAERELTRLKGNRERLRNSGKLGDRAGQSLAEIAEAERTVREQHNNFEHLTRLVKSEFSRFERERIEEFKKTLEGYLNELINGQKGLIERWEGFHKSLAGVVEKSHSLKSGANGA</sequence>
<evidence type="ECO:0000256" key="3">
    <source>
        <dbReference type="ARBA" id="ARBA00004555"/>
    </source>
</evidence>
<dbReference type="OrthoDB" id="271164at2759"/>
<dbReference type="Pfam" id="PF09325">
    <property type="entry name" value="Vps5"/>
    <property type="match status" value="1"/>
</dbReference>
<reference evidence="14" key="3">
    <citation type="submission" date="2014-01" db="EMBL/GenBank/DDBJ databases">
        <title>Evolution of pathogenesis and genome organization in the Tremellales.</title>
        <authorList>
            <person name="Cuomo C."/>
            <person name="Litvintseva A."/>
            <person name="Heitman J."/>
            <person name="Chen Y."/>
            <person name="Sun S."/>
            <person name="Springer D."/>
            <person name="Dromer F."/>
            <person name="Young S."/>
            <person name="Zeng Q."/>
            <person name="Chapman S."/>
            <person name="Gujja S."/>
            <person name="Saif S."/>
            <person name="Birren B."/>
        </authorList>
    </citation>
    <scope>NUCLEOTIDE SEQUENCE</scope>
    <source>
        <strain evidence="14">CBS 10118</strain>
    </source>
</reference>
<dbReference type="PANTHER" id="PTHR10555">
    <property type="entry name" value="SORTING NEXIN"/>
    <property type="match status" value="1"/>
</dbReference>
<dbReference type="FunFam" id="1.20.1270.60:FF:000022">
    <property type="entry name" value="Sorting nexin 3 protein"/>
    <property type="match status" value="1"/>
</dbReference>
<dbReference type="GO" id="GO:0005794">
    <property type="term" value="C:Golgi apparatus"/>
    <property type="evidence" value="ECO:0007669"/>
    <property type="project" value="UniProtKB-SubCell"/>
</dbReference>
<organism evidence="14">
    <name type="scientific">Kwoniella bestiolae CBS 10118</name>
    <dbReference type="NCBI Taxonomy" id="1296100"/>
    <lineage>
        <taxon>Eukaryota</taxon>
        <taxon>Fungi</taxon>
        <taxon>Dikarya</taxon>
        <taxon>Basidiomycota</taxon>
        <taxon>Agaricomycotina</taxon>
        <taxon>Tremellomycetes</taxon>
        <taxon>Tremellales</taxon>
        <taxon>Cryptococcaceae</taxon>
        <taxon>Kwoniella</taxon>
    </lineage>
</organism>
<dbReference type="SMART" id="SM00312">
    <property type="entry name" value="PX"/>
    <property type="match status" value="1"/>
</dbReference>
<name>A0A1B9G031_9TREE</name>
<gene>
    <name evidence="14" type="ORF">I302_05844</name>
    <name evidence="15" type="ORF">I302_106890</name>
</gene>
<dbReference type="VEuPathDB" id="FungiDB:I302_05844"/>
<feature type="compositionally biased region" description="Pro residues" evidence="12">
    <location>
        <begin position="55"/>
        <end position="65"/>
    </location>
</feature>
<keyword evidence="7" id="KW-0597">Phosphoprotein</keyword>
<evidence type="ECO:0000313" key="16">
    <source>
        <dbReference type="Proteomes" id="UP000092730"/>
    </source>
</evidence>
<reference evidence="15" key="4">
    <citation type="submission" date="2024-02" db="EMBL/GenBank/DDBJ databases">
        <title>Comparative genomics of Cryptococcus and Kwoniella reveals pathogenesis evolution and contrasting modes of karyotype evolution via chromosome fusion or intercentromeric recombination.</title>
        <authorList>
            <person name="Coelho M.A."/>
            <person name="David-Palma M."/>
            <person name="Shea T."/>
            <person name="Bowers K."/>
            <person name="McGinley-Smith S."/>
            <person name="Mohammad A.W."/>
            <person name="Gnirke A."/>
            <person name="Yurkov A.M."/>
            <person name="Nowrousian M."/>
            <person name="Sun S."/>
            <person name="Cuomo C.A."/>
            <person name="Heitman J."/>
        </authorList>
    </citation>
    <scope>NUCLEOTIDE SEQUENCE</scope>
    <source>
        <strain evidence="15">CBS 10118</strain>
    </source>
</reference>